<name>A0A0G4MJX2_VERLO</name>
<feature type="region of interest" description="Disordered" evidence="1">
    <location>
        <begin position="113"/>
        <end position="151"/>
    </location>
</feature>
<feature type="compositionally biased region" description="Low complexity" evidence="1">
    <location>
        <begin position="202"/>
        <end position="212"/>
    </location>
</feature>
<accession>A0A0G4MJX2</accession>
<dbReference type="AlphaFoldDB" id="A0A0G4MJX2"/>
<gene>
    <name evidence="2" type="ORF">BN1708_006447</name>
</gene>
<evidence type="ECO:0000256" key="1">
    <source>
        <dbReference type="SAM" id="MobiDB-lite"/>
    </source>
</evidence>
<sequence length="290" mass="32044">MFCYPIGDIPAGTHFPGSYIKASLPRSLSIIPSQSRSTFITNMSSHFQAKSRWDAWPPTQVRLTPSTPKDYPSLDDINEDPLNYFLTPPTDFEDASGDIDMFDFDAGIESPHSSHDIVRSVSPSSLEGLSKPGSPPVLDLSDLGTPDTDDEEESYMRFAPHHFGLPSTLRDFMIDNKRSKQSQASNSPSSPLDAPRGRSRGSRPVGRGRQPSFATRRRSQQVWREPSPDVWSTEEETEEAMSELGSTMAADSEAGEVLASAMKKDRTRPVDIQAAKPAKKVRFVLPAEEI</sequence>
<feature type="region of interest" description="Disordered" evidence="1">
    <location>
        <begin position="177"/>
        <end position="254"/>
    </location>
</feature>
<evidence type="ECO:0000313" key="3">
    <source>
        <dbReference type="Proteomes" id="UP000044602"/>
    </source>
</evidence>
<evidence type="ECO:0000313" key="2">
    <source>
        <dbReference type="EMBL" id="CRK34613.1"/>
    </source>
</evidence>
<organism evidence="2 3">
    <name type="scientific">Verticillium longisporum</name>
    <name type="common">Verticillium dahliae var. longisporum</name>
    <dbReference type="NCBI Taxonomy" id="100787"/>
    <lineage>
        <taxon>Eukaryota</taxon>
        <taxon>Fungi</taxon>
        <taxon>Dikarya</taxon>
        <taxon>Ascomycota</taxon>
        <taxon>Pezizomycotina</taxon>
        <taxon>Sordariomycetes</taxon>
        <taxon>Hypocreomycetidae</taxon>
        <taxon>Glomerellales</taxon>
        <taxon>Plectosphaerellaceae</taxon>
        <taxon>Verticillium</taxon>
    </lineage>
</organism>
<feature type="compositionally biased region" description="Low complexity" evidence="1">
    <location>
        <begin position="181"/>
        <end position="191"/>
    </location>
</feature>
<dbReference type="EMBL" id="CVQH01023083">
    <property type="protein sequence ID" value="CRK34613.1"/>
    <property type="molecule type" value="Genomic_DNA"/>
</dbReference>
<protein>
    <submittedName>
        <fullName evidence="2">Uncharacterized protein</fullName>
    </submittedName>
</protein>
<feature type="compositionally biased region" description="Acidic residues" evidence="1">
    <location>
        <begin position="232"/>
        <end position="241"/>
    </location>
</feature>
<reference evidence="2 3" key="1">
    <citation type="submission" date="2015-05" db="EMBL/GenBank/DDBJ databases">
        <authorList>
            <person name="Wang D.B."/>
            <person name="Wang M."/>
        </authorList>
    </citation>
    <scope>NUCLEOTIDE SEQUENCE [LARGE SCALE GENOMIC DNA]</scope>
    <source>
        <strain evidence="2">VL1</strain>
    </source>
</reference>
<proteinExistence type="predicted"/>
<keyword evidence="3" id="KW-1185">Reference proteome</keyword>
<dbReference type="Proteomes" id="UP000044602">
    <property type="component" value="Unassembled WGS sequence"/>
</dbReference>